<proteinExistence type="predicted"/>
<dbReference type="RefSeq" id="WP_218317198.1">
    <property type="nucleotide sequence ID" value="NZ_JAGSPB010000002.1"/>
</dbReference>
<keyword evidence="4" id="KW-1185">Reference proteome</keyword>
<dbReference type="InterPro" id="IPR012336">
    <property type="entry name" value="Thioredoxin-like_fold"/>
</dbReference>
<dbReference type="EMBL" id="JAGSPB010000002">
    <property type="protein sequence ID" value="MBV7266631.1"/>
    <property type="molecule type" value="Genomic_DNA"/>
</dbReference>
<name>A0ABS6SP65_9SPHN</name>
<evidence type="ECO:0000259" key="2">
    <source>
        <dbReference type="Pfam" id="PF13462"/>
    </source>
</evidence>
<organism evidence="3 4">
    <name type="scientific">Erythrobacter ani</name>
    <dbReference type="NCBI Taxonomy" id="2827235"/>
    <lineage>
        <taxon>Bacteria</taxon>
        <taxon>Pseudomonadati</taxon>
        <taxon>Pseudomonadota</taxon>
        <taxon>Alphaproteobacteria</taxon>
        <taxon>Sphingomonadales</taxon>
        <taxon>Erythrobacteraceae</taxon>
        <taxon>Erythrobacter/Porphyrobacter group</taxon>
        <taxon>Erythrobacter</taxon>
    </lineage>
</organism>
<gene>
    <name evidence="3" type="ORF">KCG45_10615</name>
</gene>
<feature type="domain" description="Thioredoxin-like fold" evidence="2">
    <location>
        <begin position="44"/>
        <end position="237"/>
    </location>
</feature>
<keyword evidence="1" id="KW-0732">Signal</keyword>
<evidence type="ECO:0000256" key="1">
    <source>
        <dbReference type="SAM" id="SignalP"/>
    </source>
</evidence>
<dbReference type="Pfam" id="PF13462">
    <property type="entry name" value="Thioredoxin_4"/>
    <property type="match status" value="1"/>
</dbReference>
<protein>
    <submittedName>
        <fullName evidence="3">Thioredoxin domain-containing protein</fullName>
    </submittedName>
</protein>
<evidence type="ECO:0000313" key="3">
    <source>
        <dbReference type="EMBL" id="MBV7266631.1"/>
    </source>
</evidence>
<accession>A0ABS6SP65</accession>
<feature type="signal peptide" evidence="1">
    <location>
        <begin position="1"/>
        <end position="17"/>
    </location>
</feature>
<reference evidence="3 4" key="1">
    <citation type="submission" date="2021-04" db="EMBL/GenBank/DDBJ databases">
        <authorList>
            <person name="Pira H."/>
            <person name="Risdian C."/>
            <person name="Wink J."/>
        </authorList>
    </citation>
    <scope>NUCLEOTIDE SEQUENCE [LARGE SCALE GENOMIC DNA]</scope>
    <source>
        <strain evidence="3 4">WH131</strain>
    </source>
</reference>
<dbReference type="Proteomes" id="UP000699975">
    <property type="component" value="Unassembled WGS sequence"/>
</dbReference>
<evidence type="ECO:0000313" key="4">
    <source>
        <dbReference type="Proteomes" id="UP000699975"/>
    </source>
</evidence>
<feature type="chain" id="PRO_5045954406" evidence="1">
    <location>
        <begin position="18"/>
        <end position="248"/>
    </location>
</feature>
<comment type="caution">
    <text evidence="3">The sequence shown here is derived from an EMBL/GenBank/DDBJ whole genome shotgun (WGS) entry which is preliminary data.</text>
</comment>
<sequence>MSAGALLALCLAPSLSAQSLEEEQSAFKDLTSKKAWHATVERTDRGHLIGNPDAEERLIMFVSYGCEGCYDFAFRGDPELDIALLAPGLLNLEIRQRFNHPVDLPLSLLAQCGEPAKFKVNHAMLMRAQARWVERWDSASAFNRANWSRETLPARRSLVSALDFDDMMARRRGYSRMDLGTCLSDRKATAKLISNSRADAEEFGLPSDAAAFAKPYFALNGEMLNGVHSWDALYELLSERFKPDPEDS</sequence>